<keyword evidence="3" id="KW-1185">Reference proteome</keyword>
<evidence type="ECO:0000256" key="1">
    <source>
        <dbReference type="SAM" id="SignalP"/>
    </source>
</evidence>
<proteinExistence type="predicted"/>
<dbReference type="PANTHER" id="PTHR40257">
    <property type="match status" value="1"/>
</dbReference>
<organism evidence="2 3">
    <name type="scientific">Lasiodiplodia theobromae</name>
    <dbReference type="NCBI Taxonomy" id="45133"/>
    <lineage>
        <taxon>Eukaryota</taxon>
        <taxon>Fungi</taxon>
        <taxon>Dikarya</taxon>
        <taxon>Ascomycota</taxon>
        <taxon>Pezizomycotina</taxon>
        <taxon>Dothideomycetes</taxon>
        <taxon>Dothideomycetes incertae sedis</taxon>
        <taxon>Botryosphaeriales</taxon>
        <taxon>Botryosphaeriaceae</taxon>
        <taxon>Lasiodiplodia</taxon>
    </lineage>
</organism>
<evidence type="ECO:0000313" key="3">
    <source>
        <dbReference type="Proteomes" id="UP000325902"/>
    </source>
</evidence>
<feature type="chain" id="PRO_5024804183" evidence="1">
    <location>
        <begin position="18"/>
        <end position="177"/>
    </location>
</feature>
<dbReference type="PANTHER" id="PTHR40257:SF1">
    <property type="entry name" value="DUF1330 DOMAIN-CONTAINING PROTEIN"/>
    <property type="match status" value="1"/>
</dbReference>
<keyword evidence="1" id="KW-0732">Signal</keyword>
<dbReference type="Proteomes" id="UP000325902">
    <property type="component" value="Unassembled WGS sequence"/>
</dbReference>
<accession>A0A5N5CU24</accession>
<dbReference type="AlphaFoldDB" id="A0A5N5CU24"/>
<dbReference type="EMBL" id="VCHE01000263">
    <property type="protein sequence ID" value="KAB2568844.1"/>
    <property type="molecule type" value="Genomic_DNA"/>
</dbReference>
<feature type="signal peptide" evidence="1">
    <location>
        <begin position="1"/>
        <end position="17"/>
    </location>
</feature>
<dbReference type="OrthoDB" id="265717at2759"/>
<gene>
    <name evidence="2" type="ORF">DBV05_g12473</name>
</gene>
<comment type="caution">
    <text evidence="2">The sequence shown here is derived from an EMBL/GenBank/DDBJ whole genome shotgun (WGS) entry which is preliminary data.</text>
</comment>
<protein>
    <submittedName>
        <fullName evidence="2">Uncharacterized protein</fullName>
    </submittedName>
</protein>
<reference evidence="2 3" key="1">
    <citation type="journal article" date="2019" name="Sci. Rep.">
        <title>A multi-omics analysis of the grapevine pathogen Lasiodiplodia theobromae reveals that temperature affects the expression of virulence- and pathogenicity-related genes.</title>
        <authorList>
            <person name="Felix C."/>
            <person name="Meneses R."/>
            <person name="Goncalves M.F.M."/>
            <person name="Tilleman L."/>
            <person name="Duarte A.S."/>
            <person name="Jorrin-Novo J.V."/>
            <person name="Van de Peer Y."/>
            <person name="Deforce D."/>
            <person name="Van Nieuwerburgh F."/>
            <person name="Esteves A.C."/>
            <person name="Alves A."/>
        </authorList>
    </citation>
    <scope>NUCLEOTIDE SEQUENCE [LARGE SCALE GENOMIC DNA]</scope>
    <source>
        <strain evidence="2 3">LA-SOL3</strain>
    </source>
</reference>
<sequence length="177" mass="18153">MPLCTLHLLALTPTTNGDDPLPTFLSALREATTASNSPPLTIARPLRWIITPTTFSTALTQHTWDLLLILPTASPALPSPDLDALVAARWSVSFGVPARVLDGFAARNERLLRPREGDVPSLTEGGGVVGEGGVGGTGGGRGLLMAKSAQGLELSGELLDWVREFGGGGGGGGSSCA</sequence>
<evidence type="ECO:0000313" key="2">
    <source>
        <dbReference type="EMBL" id="KAB2568844.1"/>
    </source>
</evidence>
<name>A0A5N5CU24_9PEZI</name>
<feature type="non-terminal residue" evidence="2">
    <location>
        <position position="177"/>
    </location>
</feature>